<keyword evidence="3 5" id="KW-0479">Metal-binding</keyword>
<evidence type="ECO:0000256" key="7">
    <source>
        <dbReference type="SAM" id="SignalP"/>
    </source>
</evidence>
<keyword evidence="9" id="KW-1185">Reference proteome</keyword>
<dbReference type="OrthoDB" id="1470350at2759"/>
<keyword evidence="6" id="KW-0503">Monooxygenase</keyword>
<feature type="signal peptide" evidence="7">
    <location>
        <begin position="1"/>
        <end position="19"/>
    </location>
</feature>
<dbReference type="InterPro" id="IPR036396">
    <property type="entry name" value="Cyt_P450_sf"/>
</dbReference>
<comment type="similarity">
    <text evidence="2 6">Belongs to the cytochrome P450 family.</text>
</comment>
<accession>A0A8H4VQU9</accession>
<dbReference type="PROSITE" id="PS00086">
    <property type="entry name" value="CYTOCHROME_P450"/>
    <property type="match status" value="1"/>
</dbReference>
<name>A0A8H4VQU9_9HELO</name>
<dbReference type="GO" id="GO:0004497">
    <property type="term" value="F:monooxygenase activity"/>
    <property type="evidence" value="ECO:0007669"/>
    <property type="project" value="UniProtKB-KW"/>
</dbReference>
<evidence type="ECO:0000256" key="5">
    <source>
        <dbReference type="PIRSR" id="PIRSR602401-1"/>
    </source>
</evidence>
<dbReference type="PANTHER" id="PTHR24305:SF166">
    <property type="entry name" value="CYTOCHROME P450 12A4, MITOCHONDRIAL-RELATED"/>
    <property type="match status" value="1"/>
</dbReference>
<dbReference type="GO" id="GO:0016705">
    <property type="term" value="F:oxidoreductase activity, acting on paired donors, with incorporation or reduction of molecular oxygen"/>
    <property type="evidence" value="ECO:0007669"/>
    <property type="project" value="InterPro"/>
</dbReference>
<dbReference type="PRINTS" id="PR00463">
    <property type="entry name" value="EP450I"/>
</dbReference>
<evidence type="ECO:0000313" key="8">
    <source>
        <dbReference type="EMBL" id="KAF4618988.1"/>
    </source>
</evidence>
<dbReference type="InterPro" id="IPR001128">
    <property type="entry name" value="Cyt_P450"/>
</dbReference>
<dbReference type="PRINTS" id="PR00385">
    <property type="entry name" value="P450"/>
</dbReference>
<keyword evidence="4 5" id="KW-0408">Iron</keyword>
<dbReference type="PANTHER" id="PTHR24305">
    <property type="entry name" value="CYTOCHROME P450"/>
    <property type="match status" value="1"/>
</dbReference>
<dbReference type="GO" id="GO:0020037">
    <property type="term" value="F:heme binding"/>
    <property type="evidence" value="ECO:0007669"/>
    <property type="project" value="InterPro"/>
</dbReference>
<evidence type="ECO:0000256" key="6">
    <source>
        <dbReference type="RuleBase" id="RU000461"/>
    </source>
</evidence>
<dbReference type="Pfam" id="PF00067">
    <property type="entry name" value="p450"/>
    <property type="match status" value="1"/>
</dbReference>
<evidence type="ECO:0000313" key="9">
    <source>
        <dbReference type="Proteomes" id="UP000566819"/>
    </source>
</evidence>
<comment type="cofactor">
    <cofactor evidence="1 5">
        <name>heme</name>
        <dbReference type="ChEBI" id="CHEBI:30413"/>
    </cofactor>
</comment>
<proteinExistence type="inferred from homology"/>
<dbReference type="InterPro" id="IPR017972">
    <property type="entry name" value="Cyt_P450_CS"/>
</dbReference>
<organism evidence="8 9">
    <name type="scientific">Cudoniella acicularis</name>
    <dbReference type="NCBI Taxonomy" id="354080"/>
    <lineage>
        <taxon>Eukaryota</taxon>
        <taxon>Fungi</taxon>
        <taxon>Dikarya</taxon>
        <taxon>Ascomycota</taxon>
        <taxon>Pezizomycotina</taxon>
        <taxon>Leotiomycetes</taxon>
        <taxon>Helotiales</taxon>
        <taxon>Tricladiaceae</taxon>
        <taxon>Cudoniella</taxon>
    </lineage>
</organism>
<gene>
    <name evidence="8" type="ORF">G7Y89_g14859</name>
</gene>
<protein>
    <recommendedName>
        <fullName evidence="10">Cytochrome P450</fullName>
    </recommendedName>
</protein>
<evidence type="ECO:0000256" key="3">
    <source>
        <dbReference type="ARBA" id="ARBA00022723"/>
    </source>
</evidence>
<dbReference type="InterPro" id="IPR002401">
    <property type="entry name" value="Cyt_P450_E_grp-I"/>
</dbReference>
<reference evidence="8 9" key="1">
    <citation type="submission" date="2020-03" db="EMBL/GenBank/DDBJ databases">
        <title>Draft Genome Sequence of Cudoniella acicularis.</title>
        <authorList>
            <person name="Buettner E."/>
            <person name="Kellner H."/>
        </authorList>
    </citation>
    <scope>NUCLEOTIDE SEQUENCE [LARGE SCALE GENOMIC DNA]</scope>
    <source>
        <strain evidence="8 9">DSM 108380</strain>
    </source>
</reference>
<dbReference type="Gene3D" id="1.10.630.10">
    <property type="entry name" value="Cytochrome P450"/>
    <property type="match status" value="1"/>
</dbReference>
<dbReference type="InterPro" id="IPR050121">
    <property type="entry name" value="Cytochrome_P450_monoxygenase"/>
</dbReference>
<evidence type="ECO:0000256" key="4">
    <source>
        <dbReference type="ARBA" id="ARBA00023004"/>
    </source>
</evidence>
<dbReference type="Proteomes" id="UP000566819">
    <property type="component" value="Unassembled WGS sequence"/>
</dbReference>
<comment type="caution">
    <text evidence="8">The sequence shown here is derived from an EMBL/GenBank/DDBJ whole genome shotgun (WGS) entry which is preliminary data.</text>
</comment>
<evidence type="ECO:0008006" key="10">
    <source>
        <dbReference type="Google" id="ProtNLM"/>
    </source>
</evidence>
<dbReference type="SUPFAM" id="SSF48264">
    <property type="entry name" value="Cytochrome P450"/>
    <property type="match status" value="1"/>
</dbReference>
<dbReference type="GO" id="GO:0005506">
    <property type="term" value="F:iron ion binding"/>
    <property type="evidence" value="ECO:0007669"/>
    <property type="project" value="InterPro"/>
</dbReference>
<evidence type="ECO:0000256" key="1">
    <source>
        <dbReference type="ARBA" id="ARBA00001971"/>
    </source>
</evidence>
<feature type="binding site" description="axial binding residue" evidence="5">
    <location>
        <position position="481"/>
    </location>
    <ligand>
        <name>heme</name>
        <dbReference type="ChEBI" id="CHEBI:30413"/>
    </ligand>
    <ligandPart>
        <name>Fe</name>
        <dbReference type="ChEBI" id="CHEBI:18248"/>
    </ligandPart>
</feature>
<keyword evidence="6" id="KW-0560">Oxidoreductase</keyword>
<keyword evidence="7" id="KW-0732">Signal</keyword>
<sequence>MMGLPLWSALLLLPATYLAWVVHRLTTNYSIAKRVGVPVVVIPVDPESPLWMLTSDYLGPFIDCVLSWIPYGSGSFTRYAHRGWDVHDKAKSFLELGDAFILVTTGKNWLYICNADTIMELLQRRKEFDRPVEIMGPPFGEPNMGLVWTECIRQANEMLDYWKGCPDIRQTGKDVRRFSLHVLTSTGFGKSYSFDRSTDEVSKEGGQLTYKDSLSLILENAILVMLLGPNLLTGSLQRFLPKHWRLVGRATNTFKKHIAESIKEEKELMAEGKANKGNFISAMVRASEEDARSYDPSTGQHSHGLSEKEIFGNIFVFNFAGHDSIAITLTYVITHLAAHPEIQDWIAAEINHVCKEQGATTYRDAFPRLRRCTAVVYETLRTSTPFPAVVKTTGFAQRSIKVNDKNLDLPPGMNIISTFPSMNAHPRHWGDDASTWRPSRWISTNQEDSSSEKESSIFDREILYTPPRGVFMPWSDGDRACPGKKFAQVELTGAVSALFKDYRVEPVPENGESMESARKRTVDVIEDSGMVLFD</sequence>
<dbReference type="EMBL" id="JAAMPI010002083">
    <property type="protein sequence ID" value="KAF4618988.1"/>
    <property type="molecule type" value="Genomic_DNA"/>
</dbReference>
<dbReference type="AlphaFoldDB" id="A0A8H4VQU9"/>
<feature type="chain" id="PRO_5034694854" description="Cytochrome P450" evidence="7">
    <location>
        <begin position="20"/>
        <end position="534"/>
    </location>
</feature>
<evidence type="ECO:0000256" key="2">
    <source>
        <dbReference type="ARBA" id="ARBA00010617"/>
    </source>
</evidence>
<keyword evidence="5 6" id="KW-0349">Heme</keyword>